<dbReference type="Proteomes" id="UP001222325">
    <property type="component" value="Unassembled WGS sequence"/>
</dbReference>
<name>A0AAD6TS73_9AGAR</name>
<evidence type="ECO:0000313" key="2">
    <source>
        <dbReference type="Proteomes" id="UP001222325"/>
    </source>
</evidence>
<sequence length="437" mass="47814">MLDLLPPEIFARVLEIAIESWGIGFLPPICRVSSTCRDVVLSTPSLWGIISIDKHSSLPPLKLQLAKAKETDLRITFSHKGWSKNSTNKYTQRLMDCLTPLAHNWVRLDLPTILLALARSADMGRLGALSLRLISVTDTSSADTFFGQDGTQSTPPNLHSFTASALPEEWTTRFLSPRITFFEIGRLRNIPAATIERYLSRTPNVHTLNLLKLNLLPLSALNTPLTLSNLHNLDVTEVEGLMPLLLDIRAPSLRTLAIRDCTGEMGPVFSQWSQQSHLPAALQRLELAHCLNADDTPFLIRWLARLPALLRLTLAHAHADELPWAAASASVETDLLCALASPHGAGPVVGGWLCPALRHLYLDVPLSLADLLPLARARGPRSEARPRGPGAPAALSSIQAHLCCSGTADELAELRSYFAEAEDVWCLCVGCSFNLKI</sequence>
<organism evidence="1 2">
    <name type="scientific">Mycena belliarum</name>
    <dbReference type="NCBI Taxonomy" id="1033014"/>
    <lineage>
        <taxon>Eukaryota</taxon>
        <taxon>Fungi</taxon>
        <taxon>Dikarya</taxon>
        <taxon>Basidiomycota</taxon>
        <taxon>Agaricomycotina</taxon>
        <taxon>Agaricomycetes</taxon>
        <taxon>Agaricomycetidae</taxon>
        <taxon>Agaricales</taxon>
        <taxon>Marasmiineae</taxon>
        <taxon>Mycenaceae</taxon>
        <taxon>Mycena</taxon>
    </lineage>
</organism>
<dbReference type="SUPFAM" id="SSF52047">
    <property type="entry name" value="RNI-like"/>
    <property type="match status" value="1"/>
</dbReference>
<evidence type="ECO:0000313" key="1">
    <source>
        <dbReference type="EMBL" id="KAJ7076537.1"/>
    </source>
</evidence>
<dbReference type="EMBL" id="JARJCN010000080">
    <property type="protein sequence ID" value="KAJ7076537.1"/>
    <property type="molecule type" value="Genomic_DNA"/>
</dbReference>
<gene>
    <name evidence="1" type="ORF">B0H15DRAFT_863628</name>
</gene>
<accession>A0AAD6TS73</accession>
<reference evidence="1" key="1">
    <citation type="submission" date="2023-03" db="EMBL/GenBank/DDBJ databases">
        <title>Massive genome expansion in bonnet fungi (Mycena s.s.) driven by repeated elements and novel gene families across ecological guilds.</title>
        <authorList>
            <consortium name="Lawrence Berkeley National Laboratory"/>
            <person name="Harder C.B."/>
            <person name="Miyauchi S."/>
            <person name="Viragh M."/>
            <person name="Kuo A."/>
            <person name="Thoen E."/>
            <person name="Andreopoulos B."/>
            <person name="Lu D."/>
            <person name="Skrede I."/>
            <person name="Drula E."/>
            <person name="Henrissat B."/>
            <person name="Morin E."/>
            <person name="Kohler A."/>
            <person name="Barry K."/>
            <person name="LaButti K."/>
            <person name="Morin E."/>
            <person name="Salamov A."/>
            <person name="Lipzen A."/>
            <person name="Mereny Z."/>
            <person name="Hegedus B."/>
            <person name="Baldrian P."/>
            <person name="Stursova M."/>
            <person name="Weitz H."/>
            <person name="Taylor A."/>
            <person name="Grigoriev I.V."/>
            <person name="Nagy L.G."/>
            <person name="Martin F."/>
            <person name="Kauserud H."/>
        </authorList>
    </citation>
    <scope>NUCLEOTIDE SEQUENCE</scope>
    <source>
        <strain evidence="1">CBHHK173m</strain>
    </source>
</reference>
<keyword evidence="2" id="KW-1185">Reference proteome</keyword>
<protein>
    <submittedName>
        <fullName evidence="1">Uncharacterized protein</fullName>
    </submittedName>
</protein>
<comment type="caution">
    <text evidence="1">The sequence shown here is derived from an EMBL/GenBank/DDBJ whole genome shotgun (WGS) entry which is preliminary data.</text>
</comment>
<proteinExistence type="predicted"/>
<dbReference type="AlphaFoldDB" id="A0AAD6TS73"/>